<keyword evidence="4 8" id="KW-0812">Transmembrane</keyword>
<feature type="chain" id="PRO_5029779190" description="Solute carrier organic anion transporter family member" evidence="10">
    <location>
        <begin position="26"/>
        <end position="688"/>
    </location>
</feature>
<dbReference type="AlphaFoldDB" id="A0A7M7N1U9"/>
<dbReference type="SUPFAM" id="SSF103473">
    <property type="entry name" value="MFS general substrate transporter"/>
    <property type="match status" value="1"/>
</dbReference>
<dbReference type="Gene3D" id="1.20.1250.20">
    <property type="entry name" value="MFS general substrate transporter like domains"/>
    <property type="match status" value="1"/>
</dbReference>
<feature type="compositionally biased region" description="Acidic residues" evidence="9">
    <location>
        <begin position="647"/>
        <end position="659"/>
    </location>
</feature>
<dbReference type="InterPro" id="IPR004156">
    <property type="entry name" value="OATP"/>
</dbReference>
<feature type="transmembrane region" description="Helical" evidence="8">
    <location>
        <begin position="363"/>
        <end position="386"/>
    </location>
</feature>
<dbReference type="NCBIfam" id="TIGR00805">
    <property type="entry name" value="oat"/>
    <property type="match status" value="1"/>
</dbReference>
<dbReference type="GO" id="GO:0016323">
    <property type="term" value="C:basolateral plasma membrane"/>
    <property type="evidence" value="ECO:0000318"/>
    <property type="project" value="GO_Central"/>
</dbReference>
<keyword evidence="8" id="KW-0813">Transport</keyword>
<evidence type="ECO:0000256" key="4">
    <source>
        <dbReference type="ARBA" id="ARBA00022692"/>
    </source>
</evidence>
<evidence type="ECO:0000256" key="6">
    <source>
        <dbReference type="ARBA" id="ARBA00023136"/>
    </source>
</evidence>
<evidence type="ECO:0000256" key="9">
    <source>
        <dbReference type="SAM" id="MobiDB-lite"/>
    </source>
</evidence>
<sequence>MIYCQRWNNPKGFLVWLCLFALTQSYVTSGIVFTVTTTLEQRFSLPSVQTGFLASCYDLALLIVVLGVTYFGENGNKPLWLGNGALIFAAGSFLFALPQFTSGPYIPSTLFSDTCDITSNETNPCDIDANADEELSSYYWVFVAAQCLHGLGAAPIYTLGVTYLDESVAPHMSSIYLGIIQATSILGPALGYLLGGYFLSIYVDPGVDPESLGLSPDSVLWIGAWWIGFITSGTMALIVALPLIGFPKYLPDAKNINGRLDHHQTQKGSEFVARTGWANSVRDIPRATLNLLTNKPFMLLNCSAATEWFIISCLAAFGPKFFESQFSLSSSDAAFQTGLVVIPSSCVGCLVGAFLVKRFKLSFAGMVKFCIVSMLISLVCMSSFLISCPDPPMAGATVQYNNSSIPLDETSNANFTAECNSNCHCAATYNPVCGSNDVVYFSACYAGCRLDEDPSGLQSDRVYHDCSCIRDINGSDSASDSASGSAVLGMCVYHDCSCIRDINGSDSASDSASGSAVLGMCEGQHCHREPLFMAGLFFMLGFTFLALVPSILATMRSVSHSQRAYGLGIQSFIYRLLGTVPGPIILGALIDRVCLVWESNCDGSRSCWLYDNAEFSKIIFIVTVICRCLTLIFMILALMAYVPQGEDVQEEEEGEEEEGMREGEENSPTQTFLTSQTTSYSKTPSPGY</sequence>
<organism evidence="13 14">
    <name type="scientific">Strongylocentrotus purpuratus</name>
    <name type="common">Purple sea urchin</name>
    <dbReference type="NCBI Taxonomy" id="7668"/>
    <lineage>
        <taxon>Eukaryota</taxon>
        <taxon>Metazoa</taxon>
        <taxon>Echinodermata</taxon>
        <taxon>Eleutherozoa</taxon>
        <taxon>Echinozoa</taxon>
        <taxon>Echinoidea</taxon>
        <taxon>Euechinoidea</taxon>
        <taxon>Echinacea</taxon>
        <taxon>Camarodonta</taxon>
        <taxon>Echinidea</taxon>
        <taxon>Strongylocentrotidae</taxon>
        <taxon>Strongylocentrotus</taxon>
    </lineage>
</organism>
<feature type="transmembrane region" description="Helical" evidence="8">
    <location>
        <begin position="531"/>
        <end position="552"/>
    </location>
</feature>
<dbReference type="OMA" id="HDCSCIR"/>
<dbReference type="Gene3D" id="3.30.60.30">
    <property type="match status" value="1"/>
</dbReference>
<evidence type="ECO:0000313" key="14">
    <source>
        <dbReference type="Proteomes" id="UP000007110"/>
    </source>
</evidence>
<feature type="transmembrane region" description="Helical" evidence="8">
    <location>
        <begin position="297"/>
        <end position="317"/>
    </location>
</feature>
<feature type="transmembrane region" description="Helical" evidence="8">
    <location>
        <begin position="618"/>
        <end position="642"/>
    </location>
</feature>
<dbReference type="InParanoid" id="A0A7M7N1U9"/>
<keyword evidence="6 8" id="KW-0472">Membrane</keyword>
<feature type="transmembrane region" description="Helical" evidence="8">
    <location>
        <begin position="219"/>
        <end position="244"/>
    </location>
</feature>
<accession>A0A7M7N1U9</accession>
<dbReference type="Proteomes" id="UP000007110">
    <property type="component" value="Unassembled WGS sequence"/>
</dbReference>
<evidence type="ECO:0000256" key="3">
    <source>
        <dbReference type="ARBA" id="ARBA00022475"/>
    </source>
</evidence>
<evidence type="ECO:0000256" key="8">
    <source>
        <dbReference type="RuleBase" id="RU362056"/>
    </source>
</evidence>
<evidence type="ECO:0000259" key="12">
    <source>
        <dbReference type="PROSITE" id="PS51465"/>
    </source>
</evidence>
<dbReference type="EnsemblMetazoa" id="XM_030974004">
    <property type="protein sequence ID" value="XP_030829864"/>
    <property type="gene ID" value="LOC580869"/>
</dbReference>
<comment type="subcellular location">
    <subcellularLocation>
        <location evidence="1 8">Cell membrane</location>
        <topology evidence="1 8">Multi-pass membrane protein</topology>
    </subcellularLocation>
</comment>
<evidence type="ECO:0000259" key="11">
    <source>
        <dbReference type="PROSITE" id="PS50850"/>
    </source>
</evidence>
<feature type="transmembrane region" description="Helical" evidence="8">
    <location>
        <begin position="176"/>
        <end position="199"/>
    </location>
</feature>
<dbReference type="GO" id="GO:0043252">
    <property type="term" value="P:sodium-independent organic anion transport"/>
    <property type="evidence" value="ECO:0000318"/>
    <property type="project" value="GO_Central"/>
</dbReference>
<dbReference type="InterPro" id="IPR020846">
    <property type="entry name" value="MFS_dom"/>
</dbReference>
<comment type="similarity">
    <text evidence="2 8">Belongs to the organo anion transporter (TC 2.A.60) family.</text>
</comment>
<feature type="domain" description="Major facilitator superfamily (MFS) profile" evidence="11">
    <location>
        <begin position="14"/>
        <end position="642"/>
    </location>
</feature>
<name>A0A7M7N1U9_STRPU</name>
<feature type="compositionally biased region" description="Polar residues" evidence="9">
    <location>
        <begin position="666"/>
        <end position="688"/>
    </location>
</feature>
<comment type="caution">
    <text evidence="8">Lacks conserved residue(s) required for the propagation of feature annotation.</text>
</comment>
<dbReference type="GeneID" id="580869"/>
<dbReference type="PANTHER" id="PTHR11388:SF100">
    <property type="entry name" value="SOLUTE CARRIER ORGANIC ANION TRANSPORTER FAMILY MEMBER 4A1"/>
    <property type="match status" value="1"/>
</dbReference>
<dbReference type="PROSITE" id="PS50850">
    <property type="entry name" value="MFS"/>
    <property type="match status" value="1"/>
</dbReference>
<dbReference type="RefSeq" id="XP_030829864.1">
    <property type="nucleotide sequence ID" value="XM_030974004.1"/>
</dbReference>
<dbReference type="PANTHER" id="PTHR11388">
    <property type="entry name" value="ORGANIC ANION TRANSPORTER"/>
    <property type="match status" value="1"/>
</dbReference>
<evidence type="ECO:0000256" key="1">
    <source>
        <dbReference type="ARBA" id="ARBA00004651"/>
    </source>
</evidence>
<dbReference type="GO" id="GO:0015347">
    <property type="term" value="F:sodium-independent organic anion transmembrane transporter activity"/>
    <property type="evidence" value="ECO:0000318"/>
    <property type="project" value="GO_Central"/>
</dbReference>
<dbReference type="InterPro" id="IPR036058">
    <property type="entry name" value="Kazal_dom_sf"/>
</dbReference>
<feature type="transmembrane region" description="Helical" evidence="8">
    <location>
        <begin position="138"/>
        <end position="164"/>
    </location>
</feature>
<keyword evidence="5 8" id="KW-1133">Transmembrane helix</keyword>
<dbReference type="FunCoup" id="A0A7M7N1U9">
    <property type="interactions" value="902"/>
</dbReference>
<keyword evidence="8" id="KW-0406">Ion transport</keyword>
<feature type="signal peptide" evidence="10">
    <location>
        <begin position="1"/>
        <end position="25"/>
    </location>
</feature>
<protein>
    <recommendedName>
        <fullName evidence="8">Solute carrier organic anion transporter family member</fullName>
    </recommendedName>
</protein>
<dbReference type="PROSITE" id="PS00282">
    <property type="entry name" value="KAZAL_1"/>
    <property type="match status" value="1"/>
</dbReference>
<keyword evidence="10" id="KW-0732">Signal</keyword>
<dbReference type="InterPro" id="IPR002350">
    <property type="entry name" value="Kazal_dom"/>
</dbReference>
<reference evidence="13" key="2">
    <citation type="submission" date="2021-01" db="UniProtKB">
        <authorList>
            <consortium name="EnsemblMetazoa"/>
        </authorList>
    </citation>
    <scope>IDENTIFICATION</scope>
</reference>
<feature type="domain" description="Kazal-like" evidence="12">
    <location>
        <begin position="413"/>
        <end position="470"/>
    </location>
</feature>
<dbReference type="Pfam" id="PF03137">
    <property type="entry name" value="OATP"/>
    <property type="match status" value="1"/>
</dbReference>
<dbReference type="InterPro" id="IPR036259">
    <property type="entry name" value="MFS_trans_sf"/>
</dbReference>
<dbReference type="OrthoDB" id="6770063at2759"/>
<dbReference type="SUPFAM" id="SSF100895">
    <property type="entry name" value="Kazal-type serine protease inhibitors"/>
    <property type="match status" value="1"/>
</dbReference>
<dbReference type="GO" id="GO:0006811">
    <property type="term" value="P:monoatomic ion transport"/>
    <property type="evidence" value="ECO:0007669"/>
    <property type="project" value="UniProtKB-KW"/>
</dbReference>
<dbReference type="KEGG" id="spu:580869"/>
<feature type="transmembrane region" description="Helical" evidence="8">
    <location>
        <begin position="79"/>
        <end position="100"/>
    </location>
</feature>
<proteinExistence type="inferred from homology"/>
<dbReference type="PROSITE" id="PS51465">
    <property type="entry name" value="KAZAL_2"/>
    <property type="match status" value="1"/>
</dbReference>
<evidence type="ECO:0000313" key="13">
    <source>
        <dbReference type="EnsemblMetazoa" id="XP_030829864"/>
    </source>
</evidence>
<keyword evidence="7" id="KW-1015">Disulfide bond</keyword>
<keyword evidence="14" id="KW-1185">Reference proteome</keyword>
<evidence type="ECO:0000256" key="2">
    <source>
        <dbReference type="ARBA" id="ARBA00009657"/>
    </source>
</evidence>
<dbReference type="Pfam" id="PF07648">
    <property type="entry name" value="Kazal_2"/>
    <property type="match status" value="1"/>
</dbReference>
<feature type="region of interest" description="Disordered" evidence="9">
    <location>
        <begin position="647"/>
        <end position="688"/>
    </location>
</feature>
<feature type="transmembrane region" description="Helical" evidence="8">
    <location>
        <begin position="50"/>
        <end position="72"/>
    </location>
</feature>
<feature type="transmembrane region" description="Helical" evidence="8">
    <location>
        <begin position="337"/>
        <end position="356"/>
    </location>
</feature>
<evidence type="ECO:0000256" key="7">
    <source>
        <dbReference type="ARBA" id="ARBA00023157"/>
    </source>
</evidence>
<keyword evidence="3" id="KW-1003">Cell membrane</keyword>
<evidence type="ECO:0000256" key="5">
    <source>
        <dbReference type="ARBA" id="ARBA00022989"/>
    </source>
</evidence>
<reference evidence="14" key="1">
    <citation type="submission" date="2015-02" db="EMBL/GenBank/DDBJ databases">
        <title>Genome sequencing for Strongylocentrotus purpuratus.</title>
        <authorList>
            <person name="Murali S."/>
            <person name="Liu Y."/>
            <person name="Vee V."/>
            <person name="English A."/>
            <person name="Wang M."/>
            <person name="Skinner E."/>
            <person name="Han Y."/>
            <person name="Muzny D.M."/>
            <person name="Worley K.C."/>
            <person name="Gibbs R.A."/>
        </authorList>
    </citation>
    <scope>NUCLEOTIDE SEQUENCE</scope>
</reference>
<evidence type="ECO:0000256" key="10">
    <source>
        <dbReference type="SAM" id="SignalP"/>
    </source>
</evidence>
<feature type="transmembrane region" description="Helical" evidence="8">
    <location>
        <begin position="572"/>
        <end position="590"/>
    </location>
</feature>